<gene>
    <name evidence="2" type="primary">KNAG0M02210</name>
    <name evidence="2" type="ordered locus">KNAG_0M02210</name>
</gene>
<dbReference type="PANTHER" id="PTHR10933:SF9">
    <property type="entry name" value="IMMUNOGLOBULIN-BINDING PROTEIN 1"/>
    <property type="match status" value="1"/>
</dbReference>
<accession>J7SAV0</accession>
<keyword evidence="3" id="KW-1185">Reference proteome</keyword>
<sequence>MSVSSEFDAVVRAYESQLRSGPLRQDSEEYQAQVSSTIERLVALKDKLFGQLALFSSNETLDDLPTSSLKYLAVDYYLALLCARKQPADPAQRNRFKVMFLNKAVQLFMQFLVSLQDYGILDKYLAGKLESFNETLHPTLQELFTAGRNPTGDELGQAYVKRQQKIEIHQRTKQLDDRLKLLQKKYGDSDGDSDGDEVYRELMLTKLSNLSYAALNEVEQNLYEVELLENFLKNGPRVEELPQDSTEHAKEAYTDKLEVLNKPLLSKQGKVLQNFTLVDNKSKLKDKVFGYGQYGPTMSVEQFLQNELDTGRVLQGGGEIPDDDADKKHEDDDAWNDAQTYKAREWDEFKETHAKGSGNTMNRG</sequence>
<dbReference type="OrthoDB" id="10261753at2759"/>
<organism evidence="2 3">
    <name type="scientific">Huiozyma naganishii (strain ATCC MYA-139 / BCRC 22969 / CBS 8797 / KCTC 17520 / NBRC 10181 / NCYC 3082 / Yp74L-3)</name>
    <name type="common">Yeast</name>
    <name type="synonym">Kazachstania naganishii</name>
    <dbReference type="NCBI Taxonomy" id="1071383"/>
    <lineage>
        <taxon>Eukaryota</taxon>
        <taxon>Fungi</taxon>
        <taxon>Dikarya</taxon>
        <taxon>Ascomycota</taxon>
        <taxon>Saccharomycotina</taxon>
        <taxon>Saccharomycetes</taxon>
        <taxon>Saccharomycetales</taxon>
        <taxon>Saccharomycetaceae</taxon>
        <taxon>Huiozyma</taxon>
    </lineage>
</organism>
<dbReference type="KEGG" id="kng:KNAG_0M02210"/>
<dbReference type="GO" id="GO:0045943">
    <property type="term" value="P:positive regulation of transcription by RNA polymerase I"/>
    <property type="evidence" value="ECO:0007669"/>
    <property type="project" value="EnsemblFungi"/>
</dbReference>
<dbReference type="AlphaFoldDB" id="J7SAV0"/>
<dbReference type="Gene3D" id="1.25.40.540">
    <property type="entry name" value="TAP42-like family"/>
    <property type="match status" value="1"/>
</dbReference>
<protein>
    <recommendedName>
        <fullName evidence="4">TAP42-like protein</fullName>
    </recommendedName>
</protein>
<dbReference type="GO" id="GO:0051721">
    <property type="term" value="F:protein phosphatase 2A binding"/>
    <property type="evidence" value="ECO:0007669"/>
    <property type="project" value="TreeGrafter"/>
</dbReference>
<dbReference type="eggNOG" id="KOG2830">
    <property type="taxonomic scope" value="Eukaryota"/>
</dbReference>
<dbReference type="InterPro" id="IPR038511">
    <property type="entry name" value="TAP42/TAP46-like_sf"/>
</dbReference>
<reference evidence="3" key="2">
    <citation type="submission" date="2012-08" db="EMBL/GenBank/DDBJ databases">
        <title>Genome sequence of Kazachstania naganishii.</title>
        <authorList>
            <person name="Gordon J.L."/>
            <person name="Armisen D."/>
            <person name="Proux-Wera E."/>
            <person name="OhEigeartaigh S.S."/>
            <person name="Byrne K.P."/>
            <person name="Wolfe K.H."/>
        </authorList>
    </citation>
    <scope>NUCLEOTIDE SEQUENCE [LARGE SCALE GENOMIC DNA]</scope>
    <source>
        <strain evidence="3">ATCC MYA-139 / BCRC 22969 / CBS 8797 / CCRC 22969 / KCTC 17520 / NBRC 10181 / NCYC 3082</strain>
    </source>
</reference>
<dbReference type="RefSeq" id="XP_022467318.1">
    <property type="nucleotide sequence ID" value="XM_022611087.1"/>
</dbReference>
<dbReference type="GO" id="GO:0000159">
    <property type="term" value="C:protein phosphatase type 2A complex"/>
    <property type="evidence" value="ECO:0007669"/>
    <property type="project" value="EnsemblFungi"/>
</dbReference>
<dbReference type="Pfam" id="PF04177">
    <property type="entry name" value="TAP42"/>
    <property type="match status" value="1"/>
</dbReference>
<evidence type="ECO:0000313" key="2">
    <source>
        <dbReference type="EMBL" id="CCK73074.1"/>
    </source>
</evidence>
<evidence type="ECO:0000313" key="3">
    <source>
        <dbReference type="Proteomes" id="UP000006310"/>
    </source>
</evidence>
<dbReference type="STRING" id="1071383.J7SAV0"/>
<dbReference type="GO" id="GO:0005829">
    <property type="term" value="C:cytosol"/>
    <property type="evidence" value="ECO:0007669"/>
    <property type="project" value="EnsemblFungi"/>
</dbReference>
<evidence type="ECO:0000256" key="1">
    <source>
        <dbReference type="SAM" id="MobiDB-lite"/>
    </source>
</evidence>
<dbReference type="GeneID" id="34528854"/>
<dbReference type="GO" id="GO:1903432">
    <property type="term" value="P:regulation of TORC1 signaling"/>
    <property type="evidence" value="ECO:0007669"/>
    <property type="project" value="EnsemblFungi"/>
</dbReference>
<dbReference type="Proteomes" id="UP000006310">
    <property type="component" value="Chromosome 13"/>
</dbReference>
<feature type="region of interest" description="Disordered" evidence="1">
    <location>
        <begin position="313"/>
        <end position="364"/>
    </location>
</feature>
<feature type="compositionally biased region" description="Basic and acidic residues" evidence="1">
    <location>
        <begin position="342"/>
        <end position="354"/>
    </location>
</feature>
<dbReference type="OMA" id="EYELCEA"/>
<evidence type="ECO:0008006" key="4">
    <source>
        <dbReference type="Google" id="ProtNLM"/>
    </source>
</evidence>
<dbReference type="PANTHER" id="PTHR10933">
    <property type="entry name" value="IMMUNOGLOBULIN-BINDING PROTEIN 1"/>
    <property type="match status" value="1"/>
</dbReference>
<dbReference type="EMBL" id="HE978326">
    <property type="protein sequence ID" value="CCK73074.1"/>
    <property type="molecule type" value="Genomic_DNA"/>
</dbReference>
<dbReference type="HOGENOM" id="CLU_041824_2_2_1"/>
<proteinExistence type="predicted"/>
<dbReference type="GO" id="GO:0035303">
    <property type="term" value="P:regulation of dephosphorylation"/>
    <property type="evidence" value="ECO:0007669"/>
    <property type="project" value="TreeGrafter"/>
</dbReference>
<dbReference type="InterPro" id="IPR007304">
    <property type="entry name" value="TAP46-like"/>
</dbReference>
<name>J7SAV0_HUIN7</name>
<reference evidence="2 3" key="1">
    <citation type="journal article" date="2011" name="Proc. Natl. Acad. Sci. U.S.A.">
        <title>Evolutionary erosion of yeast sex chromosomes by mating-type switching accidents.</title>
        <authorList>
            <person name="Gordon J.L."/>
            <person name="Armisen D."/>
            <person name="Proux-Wera E."/>
            <person name="Oheigeartaigh S.S."/>
            <person name="Byrne K.P."/>
            <person name="Wolfe K.H."/>
        </authorList>
    </citation>
    <scope>NUCLEOTIDE SEQUENCE [LARGE SCALE GENOMIC DNA]</scope>
    <source>
        <strain evidence="3">ATCC MYA-139 / BCRC 22969 / CBS 8797 / CCRC 22969 / KCTC 17520 / NBRC 10181 / NCYC 3082</strain>
    </source>
</reference>